<organism evidence="2 3">
    <name type="scientific">Microthlaspi erraticum</name>
    <dbReference type="NCBI Taxonomy" id="1685480"/>
    <lineage>
        <taxon>Eukaryota</taxon>
        <taxon>Viridiplantae</taxon>
        <taxon>Streptophyta</taxon>
        <taxon>Embryophyta</taxon>
        <taxon>Tracheophyta</taxon>
        <taxon>Spermatophyta</taxon>
        <taxon>Magnoliopsida</taxon>
        <taxon>eudicotyledons</taxon>
        <taxon>Gunneridae</taxon>
        <taxon>Pentapetalae</taxon>
        <taxon>rosids</taxon>
        <taxon>malvids</taxon>
        <taxon>Brassicales</taxon>
        <taxon>Brassicaceae</taxon>
        <taxon>Coluteocarpeae</taxon>
        <taxon>Microthlaspi</taxon>
    </lineage>
</organism>
<comment type="caution">
    <text evidence="2">The sequence shown here is derived from an EMBL/GenBank/DDBJ whole genome shotgun (WGS) entry which is preliminary data.</text>
</comment>
<sequence>MGPSNDDLGAGTCGQKSRLGADENPIIHPVNPTSGHNNPPPPPVPDAEAPVTTAAFTAAMQAFAAQFAEMQAQQQKYNGKIDFLHITSDGRVIPTGQTLFQTPTRSTSATSSNAATNDTKL</sequence>
<name>A0A6D2JGA6_9BRAS</name>
<feature type="region of interest" description="Disordered" evidence="1">
    <location>
        <begin position="1"/>
        <end position="50"/>
    </location>
</feature>
<accession>A0A6D2JGA6</accession>
<dbReference type="EMBL" id="CACVBM020001229">
    <property type="protein sequence ID" value="CAA7040600.1"/>
    <property type="molecule type" value="Genomic_DNA"/>
</dbReference>
<reference evidence="2" key="1">
    <citation type="submission" date="2020-01" db="EMBL/GenBank/DDBJ databases">
        <authorList>
            <person name="Mishra B."/>
        </authorList>
    </citation>
    <scope>NUCLEOTIDE SEQUENCE [LARGE SCALE GENOMIC DNA]</scope>
</reference>
<evidence type="ECO:0000313" key="3">
    <source>
        <dbReference type="Proteomes" id="UP000467841"/>
    </source>
</evidence>
<proteinExistence type="predicted"/>
<feature type="compositionally biased region" description="Low complexity" evidence="1">
    <location>
        <begin position="106"/>
        <end position="121"/>
    </location>
</feature>
<dbReference type="AlphaFoldDB" id="A0A6D2JGA6"/>
<feature type="region of interest" description="Disordered" evidence="1">
    <location>
        <begin position="99"/>
        <end position="121"/>
    </location>
</feature>
<evidence type="ECO:0000256" key="1">
    <source>
        <dbReference type="SAM" id="MobiDB-lite"/>
    </source>
</evidence>
<dbReference type="Proteomes" id="UP000467841">
    <property type="component" value="Unassembled WGS sequence"/>
</dbReference>
<protein>
    <submittedName>
        <fullName evidence="2">Uncharacterized protein</fullName>
    </submittedName>
</protein>
<keyword evidence="3" id="KW-1185">Reference proteome</keyword>
<gene>
    <name evidence="2" type="ORF">MERR_LOCUS27835</name>
</gene>
<evidence type="ECO:0000313" key="2">
    <source>
        <dbReference type="EMBL" id="CAA7040600.1"/>
    </source>
</evidence>